<dbReference type="EMBL" id="CAJVCH010161212">
    <property type="protein sequence ID" value="CAG7728282.1"/>
    <property type="molecule type" value="Genomic_DNA"/>
</dbReference>
<reference evidence="1" key="1">
    <citation type="submission" date="2021-06" db="EMBL/GenBank/DDBJ databases">
        <authorList>
            <person name="Hodson N. C."/>
            <person name="Mongue J. A."/>
            <person name="Jaron S. K."/>
        </authorList>
    </citation>
    <scope>NUCLEOTIDE SEQUENCE</scope>
</reference>
<gene>
    <name evidence="1" type="ORF">AFUS01_LOCUS17072</name>
</gene>
<evidence type="ECO:0000313" key="2">
    <source>
        <dbReference type="Proteomes" id="UP000708208"/>
    </source>
</evidence>
<dbReference type="Proteomes" id="UP000708208">
    <property type="component" value="Unassembled WGS sequence"/>
</dbReference>
<keyword evidence="2" id="KW-1185">Reference proteome</keyword>
<evidence type="ECO:0000313" key="1">
    <source>
        <dbReference type="EMBL" id="CAG7728282.1"/>
    </source>
</evidence>
<organism evidence="1 2">
    <name type="scientific">Allacma fusca</name>
    <dbReference type="NCBI Taxonomy" id="39272"/>
    <lineage>
        <taxon>Eukaryota</taxon>
        <taxon>Metazoa</taxon>
        <taxon>Ecdysozoa</taxon>
        <taxon>Arthropoda</taxon>
        <taxon>Hexapoda</taxon>
        <taxon>Collembola</taxon>
        <taxon>Symphypleona</taxon>
        <taxon>Sminthuridae</taxon>
        <taxon>Allacma</taxon>
    </lineage>
</organism>
<dbReference type="AlphaFoldDB" id="A0A8J2P704"/>
<sequence length="125" mass="14115">MRRAAVTKFLNFCIGEIIINFEHIFVKGCNRALEINIRIKTPAIAESFDRFFITHNIISSSNSNNDNGGSNCYGCSLRCLRCAREKPWRPSANEGWSPSCAPMDAVTTYRASFVWHCNSNGSCQW</sequence>
<comment type="caution">
    <text evidence="1">The sequence shown here is derived from an EMBL/GenBank/DDBJ whole genome shotgun (WGS) entry which is preliminary data.</text>
</comment>
<proteinExistence type="predicted"/>
<protein>
    <submittedName>
        <fullName evidence="1">Uncharacterized protein</fullName>
    </submittedName>
</protein>
<accession>A0A8J2P704</accession>
<name>A0A8J2P704_9HEXA</name>